<comment type="catalytic activity">
    <reaction evidence="1">
        <text>an N-(ADP-alpha-D-ribosyl)-thymidine in DNA + H2O = a thymidine in DNA + ADP-D-ribose</text>
        <dbReference type="Rhea" id="RHEA:71655"/>
        <dbReference type="Rhea" id="RHEA-COMP:13556"/>
        <dbReference type="Rhea" id="RHEA-COMP:18051"/>
        <dbReference type="ChEBI" id="CHEBI:15377"/>
        <dbReference type="ChEBI" id="CHEBI:57967"/>
        <dbReference type="ChEBI" id="CHEBI:137386"/>
        <dbReference type="ChEBI" id="CHEBI:191199"/>
    </reaction>
    <physiologicalReaction direction="left-to-right" evidence="1">
        <dbReference type="Rhea" id="RHEA:71656"/>
    </physiologicalReaction>
</comment>
<dbReference type="InterPro" id="IPR050892">
    <property type="entry name" value="ADP-ribose_metab_enzymes"/>
</dbReference>
<dbReference type="InterPro" id="IPR043472">
    <property type="entry name" value="Macro_dom-like"/>
</dbReference>
<sequence length="314" mass="35921">MLMYVTMNLFDSPAQVLVNTVNTVGVMGKGIALTFKKLYPDMFKEYRRFCEQGQLTVGKLWLYKTSGKWILNFPTKVNWRNRSKAEYIEAGLQKFVASYQERGITSISFPQLGVGNGGLDWEKTVKPLMEKYLAHLPIPVYIHLYEGENSKPEYANISEMRQWLDSDPSALSVEEFKDDLINAWKQPTFEYRSHRIQMENEFTSETNDGTSAVFMKITDVSGQIYAVSQSDIADLWTRLRDQGVVTAMDLPEPLQQGSESDFFFSLLAQVPYVKCISVGVNHSKLNAISLRRDQLPNQQDTSKQTNERVTYATK</sequence>
<dbReference type="PANTHER" id="PTHR12521">
    <property type="entry name" value="PROTEIN C6ORF130"/>
    <property type="match status" value="1"/>
</dbReference>
<accession>A0A0R1N278</accession>
<dbReference type="Gene3D" id="3.40.220.10">
    <property type="entry name" value="Leucine Aminopeptidase, subunit E, domain 1"/>
    <property type="match status" value="1"/>
</dbReference>
<dbReference type="Proteomes" id="UP000051330">
    <property type="component" value="Unassembled WGS sequence"/>
</dbReference>
<dbReference type="Pfam" id="PF01661">
    <property type="entry name" value="Macro"/>
    <property type="match status" value="1"/>
</dbReference>
<proteinExistence type="predicted"/>
<feature type="domain" description="Macro" evidence="2">
    <location>
        <begin position="1"/>
        <end position="149"/>
    </location>
</feature>
<dbReference type="CDD" id="cd02901">
    <property type="entry name" value="Macro_Poa1p-like"/>
    <property type="match status" value="1"/>
</dbReference>
<dbReference type="PATRIC" id="fig|1423792.3.peg.12"/>
<name>A0A0R1N278_9LACO</name>
<reference evidence="3 4" key="1">
    <citation type="journal article" date="2015" name="Genome Announc.">
        <title>Expanding the biotechnology potential of lactobacilli through comparative genomics of 213 strains and associated genera.</title>
        <authorList>
            <person name="Sun Z."/>
            <person name="Harris H.M."/>
            <person name="McCann A."/>
            <person name="Guo C."/>
            <person name="Argimon S."/>
            <person name="Zhang W."/>
            <person name="Yang X."/>
            <person name="Jeffery I.B."/>
            <person name="Cooney J.C."/>
            <person name="Kagawa T.F."/>
            <person name="Liu W."/>
            <person name="Song Y."/>
            <person name="Salvetti E."/>
            <person name="Wrobel A."/>
            <person name="Rasinkangas P."/>
            <person name="Parkhill J."/>
            <person name="Rea M.C."/>
            <person name="O'Sullivan O."/>
            <person name="Ritari J."/>
            <person name="Douillard F.P."/>
            <person name="Paul Ross R."/>
            <person name="Yang R."/>
            <person name="Briner A.E."/>
            <person name="Felis G.E."/>
            <person name="de Vos W.M."/>
            <person name="Barrangou R."/>
            <person name="Klaenhammer T.R."/>
            <person name="Caufield P.W."/>
            <person name="Cui Y."/>
            <person name="Zhang H."/>
            <person name="O'Toole P.W."/>
        </authorList>
    </citation>
    <scope>NUCLEOTIDE SEQUENCE [LARGE SCALE GENOMIC DNA]</scope>
    <source>
        <strain evidence="3 4">DSM 12744</strain>
    </source>
</reference>
<keyword evidence="4" id="KW-1185">Reference proteome</keyword>
<dbReference type="STRING" id="1423792.FD09_GL000012"/>
<dbReference type="PANTHER" id="PTHR12521:SF0">
    <property type="entry name" value="ADP-RIBOSE GLYCOHYDROLASE OARD1"/>
    <property type="match status" value="1"/>
</dbReference>
<dbReference type="AlphaFoldDB" id="A0A0R1N278"/>
<dbReference type="OrthoDB" id="9780211at2"/>
<organism evidence="3 4">
    <name type="scientific">Schleiferilactobacillus perolens DSM 12744</name>
    <dbReference type="NCBI Taxonomy" id="1423792"/>
    <lineage>
        <taxon>Bacteria</taxon>
        <taxon>Bacillati</taxon>
        <taxon>Bacillota</taxon>
        <taxon>Bacilli</taxon>
        <taxon>Lactobacillales</taxon>
        <taxon>Lactobacillaceae</taxon>
        <taxon>Schleiferilactobacillus</taxon>
    </lineage>
</organism>
<comment type="caution">
    <text evidence="3">The sequence shown here is derived from an EMBL/GenBank/DDBJ whole genome shotgun (WGS) entry which is preliminary data.</text>
</comment>
<dbReference type="EMBL" id="AZEC01000001">
    <property type="protein sequence ID" value="KRL14367.1"/>
    <property type="molecule type" value="Genomic_DNA"/>
</dbReference>
<evidence type="ECO:0000313" key="4">
    <source>
        <dbReference type="Proteomes" id="UP000051330"/>
    </source>
</evidence>
<dbReference type="InterPro" id="IPR002589">
    <property type="entry name" value="Macro_dom"/>
</dbReference>
<evidence type="ECO:0000259" key="2">
    <source>
        <dbReference type="PROSITE" id="PS51154"/>
    </source>
</evidence>
<dbReference type="SMART" id="SM00506">
    <property type="entry name" value="A1pp"/>
    <property type="match status" value="1"/>
</dbReference>
<gene>
    <name evidence="3" type="ORF">FD09_GL000012</name>
</gene>
<dbReference type="SUPFAM" id="SSF52949">
    <property type="entry name" value="Macro domain-like"/>
    <property type="match status" value="1"/>
</dbReference>
<protein>
    <submittedName>
        <fullName evidence="3">Appr-1-p processing protein</fullName>
    </submittedName>
</protein>
<dbReference type="PROSITE" id="PS51154">
    <property type="entry name" value="MACRO"/>
    <property type="match status" value="1"/>
</dbReference>
<dbReference type="RefSeq" id="WP_057817022.1">
    <property type="nucleotide sequence ID" value="NZ_AZEC01000001.1"/>
</dbReference>
<evidence type="ECO:0000256" key="1">
    <source>
        <dbReference type="ARBA" id="ARBA00035885"/>
    </source>
</evidence>
<dbReference type="GO" id="GO:0140291">
    <property type="term" value="P:peptidyl-glutamate ADP-deribosylation"/>
    <property type="evidence" value="ECO:0007669"/>
    <property type="project" value="TreeGrafter"/>
</dbReference>
<evidence type="ECO:0000313" key="3">
    <source>
        <dbReference type="EMBL" id="KRL14367.1"/>
    </source>
</evidence>